<dbReference type="InterPro" id="IPR017953">
    <property type="entry name" value="Carbohydrate_kinase_pred_CS"/>
</dbReference>
<name>A0A2P7QN44_9SPHN</name>
<dbReference type="HAMAP" id="MF_01965">
    <property type="entry name" value="NADHX_dehydratase"/>
    <property type="match status" value="1"/>
</dbReference>
<evidence type="ECO:0000256" key="19">
    <source>
        <dbReference type="PIRNR" id="PIRNR017184"/>
    </source>
</evidence>
<comment type="caution">
    <text evidence="22">The sequence shown here is derived from an EMBL/GenBank/DDBJ whole genome shotgun (WGS) entry which is preliminary data.</text>
</comment>
<dbReference type="SUPFAM" id="SSF64153">
    <property type="entry name" value="YjeF N-terminal domain-like"/>
    <property type="match status" value="1"/>
</dbReference>
<feature type="binding site" evidence="17">
    <location>
        <position position="344"/>
    </location>
    <ligand>
        <name>(6S)-NADPHX</name>
        <dbReference type="ChEBI" id="CHEBI:64076"/>
    </ligand>
</feature>
<feature type="domain" description="YjeF C-terminal" evidence="20">
    <location>
        <begin position="205"/>
        <end position="461"/>
    </location>
</feature>
<dbReference type="GO" id="GO:0052855">
    <property type="term" value="F:ADP-dependent NAD(P)H-hydrate dehydratase activity"/>
    <property type="evidence" value="ECO:0007669"/>
    <property type="project" value="UniProtKB-UniRule"/>
</dbReference>
<evidence type="ECO:0000313" key="23">
    <source>
        <dbReference type="Proteomes" id="UP000241167"/>
    </source>
</evidence>
<dbReference type="EMBL" id="PXYI01000004">
    <property type="protein sequence ID" value="PSJ39380.1"/>
    <property type="molecule type" value="Genomic_DNA"/>
</dbReference>
<comment type="subunit">
    <text evidence="17">Homotetramer.</text>
</comment>
<evidence type="ECO:0000256" key="11">
    <source>
        <dbReference type="ARBA" id="ARBA00023235"/>
    </source>
</evidence>
<comment type="catalytic activity">
    <reaction evidence="15 17 19">
        <text>(6S)-NADHX + ADP = AMP + phosphate + NADH + H(+)</text>
        <dbReference type="Rhea" id="RHEA:32223"/>
        <dbReference type="ChEBI" id="CHEBI:15378"/>
        <dbReference type="ChEBI" id="CHEBI:43474"/>
        <dbReference type="ChEBI" id="CHEBI:57945"/>
        <dbReference type="ChEBI" id="CHEBI:64074"/>
        <dbReference type="ChEBI" id="CHEBI:456215"/>
        <dbReference type="ChEBI" id="CHEBI:456216"/>
        <dbReference type="EC" id="4.2.1.136"/>
    </reaction>
</comment>
<reference evidence="22 23" key="1">
    <citation type="submission" date="2018-03" db="EMBL/GenBank/DDBJ databases">
        <title>The draft genome of Sphingosinicella sp. GL-C-18.</title>
        <authorList>
            <person name="Liu L."/>
            <person name="Li L."/>
            <person name="Liang L."/>
            <person name="Zhang X."/>
            <person name="Wang T."/>
        </authorList>
    </citation>
    <scope>NUCLEOTIDE SEQUENCE [LARGE SCALE GENOMIC DNA]</scope>
    <source>
        <strain evidence="22 23">GL-C-18</strain>
    </source>
</reference>
<evidence type="ECO:0000256" key="15">
    <source>
        <dbReference type="ARBA" id="ARBA00048238"/>
    </source>
</evidence>
<feature type="binding site" evidence="18">
    <location>
        <position position="115"/>
    </location>
    <ligand>
        <name>K(+)</name>
        <dbReference type="ChEBI" id="CHEBI:29103"/>
    </ligand>
</feature>
<comment type="catalytic activity">
    <reaction evidence="1 18 19">
        <text>(6R)-NADHX = (6S)-NADHX</text>
        <dbReference type="Rhea" id="RHEA:32215"/>
        <dbReference type="ChEBI" id="CHEBI:64074"/>
        <dbReference type="ChEBI" id="CHEBI:64075"/>
        <dbReference type="EC" id="5.1.99.6"/>
    </reaction>
</comment>
<feature type="binding site" evidence="18">
    <location>
        <begin position="58"/>
        <end position="62"/>
    </location>
    <ligand>
        <name>(6S)-NADPHX</name>
        <dbReference type="ChEBI" id="CHEBI:64076"/>
    </ligand>
</feature>
<comment type="function">
    <text evidence="14 19">Bifunctional enzyme that catalyzes the epimerization of the S- and R-forms of NAD(P)HX and the dehydration of the S-form of NAD(P)HX at the expense of ADP, which is converted to AMP. This allows the repair of both epimers of NAD(P)HX, a damaged form of NAD(P)H that is a result of enzymatic or heat-dependent hydration.</text>
</comment>
<protein>
    <recommendedName>
        <fullName evidence="19">Bifunctional NAD(P)H-hydrate repair enzyme</fullName>
    </recommendedName>
    <alternativeName>
        <fullName evidence="19">Nicotinamide nucleotide repair protein</fullName>
    </alternativeName>
    <domain>
        <recommendedName>
            <fullName evidence="19">ADP-dependent (S)-NAD(P)H-hydrate dehydratase</fullName>
            <ecNumber evidence="19">4.2.1.136</ecNumber>
        </recommendedName>
        <alternativeName>
            <fullName evidence="19">ADP-dependent NAD(P)HX dehydratase</fullName>
        </alternativeName>
    </domain>
    <domain>
        <recommendedName>
            <fullName evidence="19">NAD(P)H-hydrate epimerase</fullName>
            <ecNumber evidence="19">5.1.99.6</ecNumber>
        </recommendedName>
    </domain>
</protein>
<feature type="binding site" evidence="18">
    <location>
        <position position="148"/>
    </location>
    <ligand>
        <name>(6S)-NADPHX</name>
        <dbReference type="ChEBI" id="CHEBI:64076"/>
    </ligand>
</feature>
<dbReference type="PANTHER" id="PTHR12592">
    <property type="entry name" value="ATP-DEPENDENT (S)-NAD(P)H-HYDRATE DEHYDRATASE FAMILY MEMBER"/>
    <property type="match status" value="1"/>
</dbReference>
<proteinExistence type="inferred from homology"/>
<comment type="function">
    <text evidence="18">Catalyzes the epimerization of the S- and R-forms of NAD(P)HX, a damaged form of NAD(P)H that is a result of enzymatic or heat-dependent hydration. This is a prerequisite for the S-specific NAD(P)H-hydrate dehydratase to allow the repair of both epimers of NAD(P)HX.</text>
</comment>
<comment type="cofactor">
    <cofactor evidence="18 19">
        <name>K(+)</name>
        <dbReference type="ChEBI" id="CHEBI:29103"/>
    </cofactor>
    <text evidence="18 19">Binds 1 potassium ion per subunit.</text>
</comment>
<dbReference type="InterPro" id="IPR000631">
    <property type="entry name" value="CARKD"/>
</dbReference>
<feature type="binding site" evidence="17">
    <location>
        <begin position="377"/>
        <end position="381"/>
    </location>
    <ligand>
        <name>AMP</name>
        <dbReference type="ChEBI" id="CHEBI:456215"/>
    </ligand>
</feature>
<dbReference type="PROSITE" id="PS51385">
    <property type="entry name" value="YJEF_N"/>
    <property type="match status" value="1"/>
</dbReference>
<comment type="similarity">
    <text evidence="3 19">In the N-terminal section; belongs to the NnrE/AIBP family.</text>
</comment>
<comment type="cofactor">
    <cofactor evidence="17">
        <name>Mg(2+)</name>
        <dbReference type="ChEBI" id="CHEBI:18420"/>
    </cofactor>
</comment>
<dbReference type="PANTHER" id="PTHR12592:SF0">
    <property type="entry name" value="ATP-DEPENDENT (S)-NAD(P)H-HYDRATE DEHYDRATASE"/>
    <property type="match status" value="1"/>
</dbReference>
<keyword evidence="10 17" id="KW-0520">NAD</keyword>
<accession>A0A2P7QN44</accession>
<dbReference type="GO" id="GO:0046872">
    <property type="term" value="F:metal ion binding"/>
    <property type="evidence" value="ECO:0007669"/>
    <property type="project" value="UniProtKB-UniRule"/>
</dbReference>
<evidence type="ECO:0000256" key="14">
    <source>
        <dbReference type="ARBA" id="ARBA00025153"/>
    </source>
</evidence>
<keyword evidence="7 17" id="KW-0067">ATP-binding</keyword>
<feature type="binding site" evidence="17">
    <location>
        <position position="406"/>
    </location>
    <ligand>
        <name>AMP</name>
        <dbReference type="ChEBI" id="CHEBI:456215"/>
    </ligand>
</feature>
<evidence type="ECO:0000256" key="16">
    <source>
        <dbReference type="ARBA" id="ARBA00049209"/>
    </source>
</evidence>
<feature type="binding site" evidence="18">
    <location>
        <position position="151"/>
    </location>
    <ligand>
        <name>K(+)</name>
        <dbReference type="ChEBI" id="CHEBI:29103"/>
    </ligand>
</feature>
<evidence type="ECO:0000256" key="3">
    <source>
        <dbReference type="ARBA" id="ARBA00006001"/>
    </source>
</evidence>
<comment type="catalytic activity">
    <reaction evidence="2 18 19">
        <text>(6R)-NADPHX = (6S)-NADPHX</text>
        <dbReference type="Rhea" id="RHEA:32227"/>
        <dbReference type="ChEBI" id="CHEBI:64076"/>
        <dbReference type="ChEBI" id="CHEBI:64077"/>
        <dbReference type="EC" id="5.1.99.6"/>
    </reaction>
</comment>
<comment type="similarity">
    <text evidence="18">Belongs to the NnrE/AIBP family.</text>
</comment>
<dbReference type="Gene3D" id="3.40.1190.20">
    <property type="match status" value="1"/>
</dbReference>
<dbReference type="RefSeq" id="WP_106513281.1">
    <property type="nucleotide sequence ID" value="NZ_PXYI01000004.1"/>
</dbReference>
<evidence type="ECO:0000256" key="9">
    <source>
        <dbReference type="ARBA" id="ARBA00022958"/>
    </source>
</evidence>
<dbReference type="SUPFAM" id="SSF53613">
    <property type="entry name" value="Ribokinase-like"/>
    <property type="match status" value="1"/>
</dbReference>
<dbReference type="AlphaFoldDB" id="A0A2P7QN44"/>
<organism evidence="22 23">
    <name type="scientific">Allosphingosinicella deserti</name>
    <dbReference type="NCBI Taxonomy" id="2116704"/>
    <lineage>
        <taxon>Bacteria</taxon>
        <taxon>Pseudomonadati</taxon>
        <taxon>Pseudomonadota</taxon>
        <taxon>Alphaproteobacteria</taxon>
        <taxon>Sphingomonadales</taxon>
        <taxon>Sphingomonadaceae</taxon>
        <taxon>Allosphingosinicella</taxon>
    </lineage>
</organism>
<dbReference type="InterPro" id="IPR029056">
    <property type="entry name" value="Ribokinase-like"/>
</dbReference>
<keyword evidence="13" id="KW-0511">Multifunctional enzyme</keyword>
<keyword evidence="12 17" id="KW-0456">Lyase</keyword>
<dbReference type="Pfam" id="PF01256">
    <property type="entry name" value="Carb_kinase"/>
    <property type="match status" value="1"/>
</dbReference>
<evidence type="ECO:0000256" key="1">
    <source>
        <dbReference type="ARBA" id="ARBA00000013"/>
    </source>
</evidence>
<dbReference type="CDD" id="cd01171">
    <property type="entry name" value="YXKO-related"/>
    <property type="match status" value="1"/>
</dbReference>
<dbReference type="HAMAP" id="MF_01966">
    <property type="entry name" value="NADHX_epimerase"/>
    <property type="match status" value="1"/>
</dbReference>
<feature type="binding site" evidence="18">
    <location>
        <begin position="119"/>
        <end position="125"/>
    </location>
    <ligand>
        <name>(6S)-NADPHX</name>
        <dbReference type="ChEBI" id="CHEBI:64076"/>
    </ligand>
</feature>
<dbReference type="NCBIfam" id="TIGR00196">
    <property type="entry name" value="yjeF_cterm"/>
    <property type="match status" value="1"/>
</dbReference>
<feature type="binding site" evidence="17">
    <location>
        <position position="407"/>
    </location>
    <ligand>
        <name>(6S)-NADPHX</name>
        <dbReference type="ChEBI" id="CHEBI:64076"/>
    </ligand>
</feature>
<comment type="caution">
    <text evidence="18">Lacks conserved residue(s) required for the propagation of feature annotation.</text>
</comment>
<keyword evidence="11 18" id="KW-0413">Isomerase</keyword>
<dbReference type="InterPro" id="IPR004443">
    <property type="entry name" value="YjeF_N_dom"/>
</dbReference>
<evidence type="ECO:0000256" key="4">
    <source>
        <dbReference type="ARBA" id="ARBA00009524"/>
    </source>
</evidence>
<evidence type="ECO:0000256" key="18">
    <source>
        <dbReference type="HAMAP-Rule" id="MF_01966"/>
    </source>
</evidence>
<comment type="similarity">
    <text evidence="17">Belongs to the NnrD/CARKD family.</text>
</comment>
<evidence type="ECO:0000256" key="5">
    <source>
        <dbReference type="ARBA" id="ARBA00022723"/>
    </source>
</evidence>
<evidence type="ECO:0000259" key="20">
    <source>
        <dbReference type="PROSITE" id="PS51383"/>
    </source>
</evidence>
<evidence type="ECO:0000256" key="8">
    <source>
        <dbReference type="ARBA" id="ARBA00022857"/>
    </source>
</evidence>
<evidence type="ECO:0000313" key="22">
    <source>
        <dbReference type="EMBL" id="PSJ39380.1"/>
    </source>
</evidence>
<dbReference type="GO" id="GO:0052856">
    <property type="term" value="F:NAD(P)HX epimerase activity"/>
    <property type="evidence" value="ECO:0007669"/>
    <property type="project" value="UniProtKB-UniRule"/>
</dbReference>
<dbReference type="PROSITE" id="PS01050">
    <property type="entry name" value="YJEF_C_2"/>
    <property type="match status" value="1"/>
</dbReference>
<dbReference type="EC" id="4.2.1.136" evidence="19"/>
<dbReference type="PIRSF" id="PIRSF017184">
    <property type="entry name" value="Nnr"/>
    <property type="match status" value="1"/>
</dbReference>
<keyword evidence="6 17" id="KW-0547">Nucleotide-binding</keyword>
<comment type="similarity">
    <text evidence="4 19">In the C-terminal section; belongs to the NnrD/CARKD family.</text>
</comment>
<sequence>MTFKTILTAAEMRAAEAAAMTAGTPDTELMERAGIAAADAILAYAAWRPTLVLCGPGNNGGDGYVIARRLAERGAEVRVAALADPVTDAARRARSRWAGPVESLDAAEPASLLVDALFGTGLSRGLDEPVAQRLLQLARAARVRVAVDLPSGVATDDGSILSPVPDYDLTISFATLKPSHLLQPAARHMGRLVVADIGLDVESRVETVERPLLVAPGPADHKYSRGYVAVLAGEMPGAAALTASASLRCGAGYVRLVAPTAVEGVPRAVVQGGADAGAVLADPRVSAIAIGPGLGRGEEGRALLDRVLGAQAKLVLDADALTLAAEAGADFLHRARMTPVLTPHAGEFNRLFADRSGSKVDQARRAAEQARAVIVFKGPDTVVAAPDGRVAIAVSAPHWLATAGTGDVLTGVIAAMRAWGLEAFEAACAGVWLHGRAAERAGPGLIADDLLDHLPGAFAECL</sequence>
<dbReference type="InterPro" id="IPR030677">
    <property type="entry name" value="Nnr"/>
</dbReference>
<dbReference type="NCBIfam" id="TIGR00197">
    <property type="entry name" value="yjeF_nterm"/>
    <property type="match status" value="1"/>
</dbReference>
<feature type="domain" description="YjeF N-terminal" evidence="21">
    <location>
        <begin position="12"/>
        <end position="205"/>
    </location>
</feature>
<evidence type="ECO:0000256" key="12">
    <source>
        <dbReference type="ARBA" id="ARBA00023239"/>
    </source>
</evidence>
<keyword evidence="9 18" id="KW-0630">Potassium</keyword>
<dbReference type="OrthoDB" id="9806925at2"/>
<evidence type="ECO:0000256" key="2">
    <source>
        <dbReference type="ARBA" id="ARBA00000909"/>
    </source>
</evidence>
<evidence type="ECO:0000256" key="6">
    <source>
        <dbReference type="ARBA" id="ARBA00022741"/>
    </source>
</evidence>
<evidence type="ECO:0000256" key="7">
    <source>
        <dbReference type="ARBA" id="ARBA00022840"/>
    </source>
</evidence>
<evidence type="ECO:0000256" key="10">
    <source>
        <dbReference type="ARBA" id="ARBA00023027"/>
    </source>
</evidence>
<keyword evidence="5 18" id="KW-0479">Metal-binding</keyword>
<comment type="function">
    <text evidence="17">Catalyzes the dehydration of the S-form of NAD(P)HX at the expense of ADP, which is converted to AMP. Together with NAD(P)HX epimerase, which catalyzes the epimerization of the S- and R-forms, the enzyme allows the repair of both epimers of NAD(P)HX, a damaged form of NAD(P)H that is a result of enzymatic or heat-dependent hydration.</text>
</comment>
<dbReference type="GO" id="GO:0046496">
    <property type="term" value="P:nicotinamide nucleotide metabolic process"/>
    <property type="evidence" value="ECO:0007669"/>
    <property type="project" value="UniProtKB-UniRule"/>
</dbReference>
<comment type="catalytic activity">
    <reaction evidence="16 17 19">
        <text>(6S)-NADPHX + ADP = AMP + phosphate + NADPH + H(+)</text>
        <dbReference type="Rhea" id="RHEA:32235"/>
        <dbReference type="ChEBI" id="CHEBI:15378"/>
        <dbReference type="ChEBI" id="CHEBI:43474"/>
        <dbReference type="ChEBI" id="CHEBI:57783"/>
        <dbReference type="ChEBI" id="CHEBI:64076"/>
        <dbReference type="ChEBI" id="CHEBI:456215"/>
        <dbReference type="ChEBI" id="CHEBI:456216"/>
        <dbReference type="EC" id="4.2.1.136"/>
    </reaction>
</comment>
<evidence type="ECO:0000256" key="13">
    <source>
        <dbReference type="ARBA" id="ARBA00023268"/>
    </source>
</evidence>
<feature type="binding site" evidence="18">
    <location>
        <position position="59"/>
    </location>
    <ligand>
        <name>K(+)</name>
        <dbReference type="ChEBI" id="CHEBI:29103"/>
    </ligand>
</feature>
<dbReference type="EC" id="5.1.99.6" evidence="19"/>
<evidence type="ECO:0000259" key="21">
    <source>
        <dbReference type="PROSITE" id="PS51385"/>
    </source>
</evidence>
<dbReference type="Pfam" id="PF03853">
    <property type="entry name" value="YjeF_N"/>
    <property type="match status" value="1"/>
</dbReference>
<dbReference type="PROSITE" id="PS51383">
    <property type="entry name" value="YJEF_C_3"/>
    <property type="match status" value="1"/>
</dbReference>
<feature type="binding site" evidence="17">
    <location>
        <position position="293"/>
    </location>
    <ligand>
        <name>(6S)-NADPHX</name>
        <dbReference type="ChEBI" id="CHEBI:64076"/>
    </ligand>
</feature>
<evidence type="ECO:0000256" key="17">
    <source>
        <dbReference type="HAMAP-Rule" id="MF_01965"/>
    </source>
</evidence>
<gene>
    <name evidence="17" type="primary">nnrD</name>
    <name evidence="18" type="synonym">nnrE</name>
    <name evidence="22" type="ORF">C7I55_12210</name>
</gene>
<dbReference type="GO" id="GO:0005524">
    <property type="term" value="F:ATP binding"/>
    <property type="evidence" value="ECO:0007669"/>
    <property type="project" value="UniProtKB-UniRule"/>
</dbReference>
<dbReference type="GO" id="GO:0110051">
    <property type="term" value="P:metabolite repair"/>
    <property type="evidence" value="ECO:0007669"/>
    <property type="project" value="TreeGrafter"/>
</dbReference>
<dbReference type="Proteomes" id="UP000241167">
    <property type="component" value="Unassembled WGS sequence"/>
</dbReference>
<dbReference type="InterPro" id="IPR036652">
    <property type="entry name" value="YjeF_N_dom_sf"/>
</dbReference>
<dbReference type="Gene3D" id="3.40.50.10260">
    <property type="entry name" value="YjeF N-terminal domain"/>
    <property type="match status" value="1"/>
</dbReference>
<feature type="binding site" evidence="17">
    <location>
        <position position="238"/>
    </location>
    <ligand>
        <name>(6S)-NADPHX</name>
        <dbReference type="ChEBI" id="CHEBI:64076"/>
    </ligand>
</feature>
<keyword evidence="23" id="KW-1185">Reference proteome</keyword>
<keyword evidence="8 17" id="KW-0521">NADP</keyword>